<evidence type="ECO:0000256" key="1">
    <source>
        <dbReference type="SAM" id="MobiDB-lite"/>
    </source>
</evidence>
<sequence length="661" mass="72415">MYLQAFERLFIAGKIRRDSALRTLKMWEFLSSLAGADVTLGVASHVQKRFNVSAIELEEPMRMLQDPPSHVRYQRLQQYQSSAASQARTQQLKETEIFKRENEGTRASRASLLMFVTNGSTMWAACNEFHAARLKEATELWDKALQRKLIWSYLMAPLYAPEDRRTYIDSIVEMIFGHEKLTKTMFFKMYDKDGSVKLCLHTARTIRLGPHTTGITFKIEIVPPSRHLTMNAGSNRATGRVRSTWTSAREDKGRHWVDGHQAPSTGLIPAGGKQDGTRLSTDVAWPGGGAAGRSEARAPASMCIPGVAAIPFTGASANFAAGMSGGASELPAGRSQAGELAHASQRKGVTEGLWPALDAPSFSARIASMSNADIEALFAGKKTNFNAARGRGGRGGGRIAGRGQRKSLQAVEREVSGEVHPPVSVPQSVNSNVKRRGNEGTKSQQDEKQGTHFLGQQPDSARDDATGHLHHELGSVGNVNQDLKGMLPDRSVAVEKGRESLPFVLNLSSRIPSPAYRDCCLSPLEPLHGSLTSDTCPQEPERRRVDETLVPQGLQDQDFFDEQGMPLVDTEKIDLPGPLSPSSLAFPAHLQSNTEHPAPSAPGYVEFSEYPLNMLQSQLAGEQQQAMHQLQHHEQASGVDDLIVNEKEVIDLFKDGDIETW</sequence>
<dbReference type="Proteomes" id="UP000355283">
    <property type="component" value="Unassembled WGS sequence"/>
</dbReference>
<reference evidence="2 3" key="1">
    <citation type="submission" date="2019-01" db="EMBL/GenBank/DDBJ databases">
        <title>Nuclear Genome Assembly of the Microalgal Biofuel strain Nannochloropsis salina CCMP1776.</title>
        <authorList>
            <person name="Hovde B."/>
        </authorList>
    </citation>
    <scope>NUCLEOTIDE SEQUENCE [LARGE SCALE GENOMIC DNA]</scope>
    <source>
        <strain evidence="2 3">CCMP1776</strain>
    </source>
</reference>
<feature type="compositionally biased region" description="Low complexity" evidence="1">
    <location>
        <begin position="419"/>
        <end position="432"/>
    </location>
</feature>
<feature type="region of interest" description="Disordered" evidence="1">
    <location>
        <begin position="388"/>
        <end position="472"/>
    </location>
</feature>
<feature type="region of interest" description="Disordered" evidence="1">
    <location>
        <begin position="230"/>
        <end position="249"/>
    </location>
</feature>
<keyword evidence="3" id="KW-1185">Reference proteome</keyword>
<evidence type="ECO:0000313" key="2">
    <source>
        <dbReference type="EMBL" id="TFJ85794.1"/>
    </source>
</evidence>
<dbReference type="OrthoDB" id="10356172at2759"/>
<proteinExistence type="predicted"/>
<feature type="compositionally biased region" description="Basic and acidic residues" evidence="1">
    <location>
        <begin position="436"/>
        <end position="450"/>
    </location>
</feature>
<dbReference type="AlphaFoldDB" id="A0A4D9D440"/>
<feature type="region of interest" description="Disordered" evidence="1">
    <location>
        <begin position="256"/>
        <end position="276"/>
    </location>
</feature>
<accession>A0A4D9D440</accession>
<evidence type="ECO:0000313" key="3">
    <source>
        <dbReference type="Proteomes" id="UP000355283"/>
    </source>
</evidence>
<dbReference type="EMBL" id="SDOX01000010">
    <property type="protein sequence ID" value="TFJ85794.1"/>
    <property type="molecule type" value="Genomic_DNA"/>
</dbReference>
<name>A0A4D9D440_9STRA</name>
<feature type="compositionally biased region" description="Polar residues" evidence="1">
    <location>
        <begin position="231"/>
        <end position="247"/>
    </location>
</feature>
<gene>
    <name evidence="2" type="ORF">NSK_002614</name>
</gene>
<feature type="compositionally biased region" description="Basic and acidic residues" evidence="1">
    <location>
        <begin position="460"/>
        <end position="472"/>
    </location>
</feature>
<protein>
    <submittedName>
        <fullName evidence="2">Uncharacterized protein</fullName>
    </submittedName>
</protein>
<organism evidence="2 3">
    <name type="scientific">Nannochloropsis salina CCMP1776</name>
    <dbReference type="NCBI Taxonomy" id="1027361"/>
    <lineage>
        <taxon>Eukaryota</taxon>
        <taxon>Sar</taxon>
        <taxon>Stramenopiles</taxon>
        <taxon>Ochrophyta</taxon>
        <taxon>Eustigmatophyceae</taxon>
        <taxon>Eustigmatales</taxon>
        <taxon>Monodopsidaceae</taxon>
        <taxon>Microchloropsis</taxon>
        <taxon>Microchloropsis salina</taxon>
    </lineage>
</organism>
<comment type="caution">
    <text evidence="2">The sequence shown here is derived from an EMBL/GenBank/DDBJ whole genome shotgun (WGS) entry which is preliminary data.</text>
</comment>